<dbReference type="GO" id="GO:0015297">
    <property type="term" value="F:antiporter activity"/>
    <property type="evidence" value="ECO:0007669"/>
    <property type="project" value="UniProtKB-KW"/>
</dbReference>
<dbReference type="OrthoDB" id="9780160at2"/>
<name>A0A371B0C9_9FIRM</name>
<evidence type="ECO:0000256" key="12">
    <source>
        <dbReference type="ARBA" id="ARBA00031636"/>
    </source>
</evidence>
<organism evidence="14 15">
    <name type="scientific">Anaerosacchariphilus polymeriproducens</name>
    <dbReference type="NCBI Taxonomy" id="1812858"/>
    <lineage>
        <taxon>Bacteria</taxon>
        <taxon>Bacillati</taxon>
        <taxon>Bacillota</taxon>
        <taxon>Clostridia</taxon>
        <taxon>Lachnospirales</taxon>
        <taxon>Lachnospiraceae</taxon>
        <taxon>Anaerosacchariphilus</taxon>
    </lineage>
</organism>
<dbReference type="PANTHER" id="PTHR43298">
    <property type="entry name" value="MULTIDRUG RESISTANCE PROTEIN NORM-RELATED"/>
    <property type="match status" value="1"/>
</dbReference>
<evidence type="ECO:0000256" key="1">
    <source>
        <dbReference type="ARBA" id="ARBA00003408"/>
    </source>
</evidence>
<dbReference type="InterPro" id="IPR002528">
    <property type="entry name" value="MATE_fam"/>
</dbReference>
<feature type="transmembrane region" description="Helical" evidence="13">
    <location>
        <begin position="7"/>
        <end position="28"/>
    </location>
</feature>
<dbReference type="AlphaFoldDB" id="A0A371B0C9"/>
<dbReference type="PANTHER" id="PTHR43298:SF2">
    <property type="entry name" value="FMN_FAD EXPORTER YEEO-RELATED"/>
    <property type="match status" value="1"/>
</dbReference>
<feature type="transmembrane region" description="Helical" evidence="13">
    <location>
        <begin position="160"/>
        <end position="181"/>
    </location>
</feature>
<evidence type="ECO:0000256" key="6">
    <source>
        <dbReference type="ARBA" id="ARBA00022449"/>
    </source>
</evidence>
<accession>A0A371B0C9</accession>
<dbReference type="InterPro" id="IPR050222">
    <property type="entry name" value="MATE_MdtK"/>
</dbReference>
<feature type="transmembrane region" description="Helical" evidence="13">
    <location>
        <begin position="393"/>
        <end position="421"/>
    </location>
</feature>
<evidence type="ECO:0000256" key="5">
    <source>
        <dbReference type="ARBA" id="ARBA00022448"/>
    </source>
</evidence>
<dbReference type="Pfam" id="PF01554">
    <property type="entry name" value="MatE"/>
    <property type="match status" value="2"/>
</dbReference>
<proteinExistence type="inferred from homology"/>
<keyword evidence="5" id="KW-0813">Transport</keyword>
<evidence type="ECO:0000256" key="3">
    <source>
        <dbReference type="ARBA" id="ARBA00010199"/>
    </source>
</evidence>
<keyword evidence="11 13" id="KW-0472">Membrane</keyword>
<keyword evidence="7" id="KW-1003">Cell membrane</keyword>
<feature type="transmembrane region" description="Helical" evidence="13">
    <location>
        <begin position="88"/>
        <end position="109"/>
    </location>
</feature>
<dbReference type="RefSeq" id="WP_115480182.1">
    <property type="nucleotide sequence ID" value="NZ_QRCT01000002.1"/>
</dbReference>
<evidence type="ECO:0000256" key="10">
    <source>
        <dbReference type="ARBA" id="ARBA00023065"/>
    </source>
</evidence>
<evidence type="ECO:0000256" key="9">
    <source>
        <dbReference type="ARBA" id="ARBA00022989"/>
    </source>
</evidence>
<dbReference type="EMBL" id="QRCT01000002">
    <property type="protein sequence ID" value="RDU25277.1"/>
    <property type="molecule type" value="Genomic_DNA"/>
</dbReference>
<comment type="subcellular location">
    <subcellularLocation>
        <location evidence="2">Cell membrane</location>
        <topology evidence="2">Multi-pass membrane protein</topology>
    </subcellularLocation>
</comment>
<feature type="transmembrane region" description="Helical" evidence="13">
    <location>
        <begin position="193"/>
        <end position="212"/>
    </location>
</feature>
<feature type="transmembrane region" description="Helical" evidence="13">
    <location>
        <begin position="129"/>
        <end position="148"/>
    </location>
</feature>
<dbReference type="GO" id="GO:0042910">
    <property type="term" value="F:xenobiotic transmembrane transporter activity"/>
    <property type="evidence" value="ECO:0007669"/>
    <property type="project" value="InterPro"/>
</dbReference>
<feature type="transmembrane region" description="Helical" evidence="13">
    <location>
        <begin position="55"/>
        <end position="76"/>
    </location>
</feature>
<evidence type="ECO:0000256" key="13">
    <source>
        <dbReference type="SAM" id="Phobius"/>
    </source>
</evidence>
<sequence length="448" mass="49775">MVKNRSFYKVFFTLMFSIALQNLLTYSINMADNVMLGRYSEVAMSAASLCNQIQFLLQMLVEGVGVGVVVLGSQYWGKKNLEPIPHIIGAALKFGVGISSILFLFVFFYPIHILQLLTNNQAVLQEAVSYIKIICFSYVIFALTNMLVASLRSIAIVKIGYIISASTLCINIILNSVLIYGRFGFPQLGIRGAAIASLISRIVELFIVILYLKYKENLLNLSFKKLFWSDTSFISDYIKVSLPILVTQGLWGISQMVQTSILGHMGSTAIAANSVAITVVQIVTVIIYGAAGAAGIITGKTVGEGNFSEIKDNTKTFQLIFVILGIITSIIIYLIRIPILQIYSITENAKELAVQFMLILSITTLGTSYQMCCDVGIIRGGGDTKFPLYNNNFFMWIIVIPSAIISAFVFDLSPTIVFFCLKVDQILKCPIIAWRVNRYRWIHKVTRI</sequence>
<feature type="transmembrane region" description="Helical" evidence="13">
    <location>
        <begin position="317"/>
        <end position="335"/>
    </location>
</feature>
<comment type="caution">
    <text evidence="14">The sequence shown here is derived from an EMBL/GenBank/DDBJ whole genome shotgun (WGS) entry which is preliminary data.</text>
</comment>
<dbReference type="Proteomes" id="UP000255036">
    <property type="component" value="Unassembled WGS sequence"/>
</dbReference>
<evidence type="ECO:0000256" key="4">
    <source>
        <dbReference type="ARBA" id="ARBA00020268"/>
    </source>
</evidence>
<dbReference type="InterPro" id="IPR048279">
    <property type="entry name" value="MdtK-like"/>
</dbReference>
<keyword evidence="8 13" id="KW-0812">Transmembrane</keyword>
<dbReference type="GO" id="GO:0006811">
    <property type="term" value="P:monoatomic ion transport"/>
    <property type="evidence" value="ECO:0007669"/>
    <property type="project" value="UniProtKB-KW"/>
</dbReference>
<dbReference type="NCBIfam" id="TIGR00797">
    <property type="entry name" value="matE"/>
    <property type="match status" value="1"/>
</dbReference>
<evidence type="ECO:0000256" key="11">
    <source>
        <dbReference type="ARBA" id="ARBA00023136"/>
    </source>
</evidence>
<keyword evidence="10" id="KW-0406">Ion transport</keyword>
<reference evidence="14 15" key="1">
    <citation type="submission" date="2018-07" db="EMBL/GenBank/DDBJ databases">
        <title>Anaerosacharophilus polymeroproducens gen. nov. sp. nov., an anaerobic bacterium isolated from salt field.</title>
        <authorList>
            <person name="Kim W."/>
            <person name="Yang S.-H."/>
            <person name="Oh J."/>
            <person name="Lee J.-H."/>
            <person name="Kwon K.K."/>
        </authorList>
    </citation>
    <scope>NUCLEOTIDE SEQUENCE [LARGE SCALE GENOMIC DNA]</scope>
    <source>
        <strain evidence="14 15">MCWD5</strain>
    </source>
</reference>
<comment type="similarity">
    <text evidence="3">Belongs to the multi antimicrobial extrusion (MATE) (TC 2.A.66.1) family.</text>
</comment>
<comment type="function">
    <text evidence="1">Multidrug efflux pump.</text>
</comment>
<evidence type="ECO:0000256" key="7">
    <source>
        <dbReference type="ARBA" id="ARBA00022475"/>
    </source>
</evidence>
<gene>
    <name evidence="14" type="ORF">DWV06_00295</name>
</gene>
<feature type="transmembrane region" description="Helical" evidence="13">
    <location>
        <begin position="356"/>
        <end position="378"/>
    </location>
</feature>
<evidence type="ECO:0000256" key="8">
    <source>
        <dbReference type="ARBA" id="ARBA00022692"/>
    </source>
</evidence>
<evidence type="ECO:0000256" key="2">
    <source>
        <dbReference type="ARBA" id="ARBA00004651"/>
    </source>
</evidence>
<dbReference type="GO" id="GO:0005886">
    <property type="term" value="C:plasma membrane"/>
    <property type="evidence" value="ECO:0007669"/>
    <property type="project" value="UniProtKB-SubCell"/>
</dbReference>
<feature type="transmembrane region" description="Helical" evidence="13">
    <location>
        <begin position="275"/>
        <end position="297"/>
    </location>
</feature>
<keyword evidence="15" id="KW-1185">Reference proteome</keyword>
<keyword evidence="9 13" id="KW-1133">Transmembrane helix</keyword>
<dbReference type="PIRSF" id="PIRSF006603">
    <property type="entry name" value="DinF"/>
    <property type="match status" value="1"/>
</dbReference>
<protein>
    <recommendedName>
        <fullName evidence="4">Probable multidrug resistance protein NorM</fullName>
    </recommendedName>
    <alternativeName>
        <fullName evidence="12">Multidrug-efflux transporter</fullName>
    </alternativeName>
</protein>
<keyword evidence="6" id="KW-0050">Antiport</keyword>
<evidence type="ECO:0000313" key="14">
    <source>
        <dbReference type="EMBL" id="RDU25277.1"/>
    </source>
</evidence>
<evidence type="ECO:0000313" key="15">
    <source>
        <dbReference type="Proteomes" id="UP000255036"/>
    </source>
</evidence>